<sequence>MGFRSYGVYFRPAILLHIKLQALYLAPVVGCVSTQRTLQKPDNYYIFGNIWMSSPPKPKAAFVTVPDAISATYGRKTCVSCHALSNFDELEALVLTRTGRSISPVVMLFFMFLFNGQLSPLATMVSSLRPDRSSSAAQSHLAIHCFDSALPYFDAFSFFRMPTVLQSRAVPLSTPRFDSRLTVLTIVCTASIFDAREE</sequence>
<gene>
    <name evidence="2" type="ORF">NLJ89_g2967</name>
</gene>
<evidence type="ECO:0000313" key="2">
    <source>
        <dbReference type="EMBL" id="KAJ3513400.1"/>
    </source>
</evidence>
<dbReference type="AlphaFoldDB" id="A0A9W8K6H6"/>
<feature type="signal peptide" evidence="1">
    <location>
        <begin position="1"/>
        <end position="34"/>
    </location>
</feature>
<proteinExistence type="predicted"/>
<accession>A0A9W8K6H6</accession>
<evidence type="ECO:0000256" key="1">
    <source>
        <dbReference type="SAM" id="SignalP"/>
    </source>
</evidence>
<feature type="chain" id="PRO_5040795620" evidence="1">
    <location>
        <begin position="35"/>
        <end position="198"/>
    </location>
</feature>
<name>A0A9W8K6H6_9AGAR</name>
<protein>
    <submittedName>
        <fullName evidence="2">Uncharacterized protein</fullName>
    </submittedName>
</protein>
<reference evidence="2" key="1">
    <citation type="submission" date="2022-07" db="EMBL/GenBank/DDBJ databases">
        <title>Genome Sequence of Agrocybe chaxingu.</title>
        <authorList>
            <person name="Buettner E."/>
        </authorList>
    </citation>
    <scope>NUCLEOTIDE SEQUENCE</scope>
    <source>
        <strain evidence="2">MP-N11</strain>
    </source>
</reference>
<keyword evidence="1" id="KW-0732">Signal</keyword>
<dbReference type="Proteomes" id="UP001148786">
    <property type="component" value="Unassembled WGS sequence"/>
</dbReference>
<evidence type="ECO:0000313" key="3">
    <source>
        <dbReference type="Proteomes" id="UP001148786"/>
    </source>
</evidence>
<keyword evidence="3" id="KW-1185">Reference proteome</keyword>
<comment type="caution">
    <text evidence="2">The sequence shown here is derived from an EMBL/GenBank/DDBJ whole genome shotgun (WGS) entry which is preliminary data.</text>
</comment>
<dbReference type="EMBL" id="JANKHO010000200">
    <property type="protein sequence ID" value="KAJ3513400.1"/>
    <property type="molecule type" value="Genomic_DNA"/>
</dbReference>
<organism evidence="2 3">
    <name type="scientific">Agrocybe chaxingu</name>
    <dbReference type="NCBI Taxonomy" id="84603"/>
    <lineage>
        <taxon>Eukaryota</taxon>
        <taxon>Fungi</taxon>
        <taxon>Dikarya</taxon>
        <taxon>Basidiomycota</taxon>
        <taxon>Agaricomycotina</taxon>
        <taxon>Agaricomycetes</taxon>
        <taxon>Agaricomycetidae</taxon>
        <taxon>Agaricales</taxon>
        <taxon>Agaricineae</taxon>
        <taxon>Strophariaceae</taxon>
        <taxon>Agrocybe</taxon>
    </lineage>
</organism>